<dbReference type="SUPFAM" id="SSF159774">
    <property type="entry name" value="YerB-like"/>
    <property type="match status" value="1"/>
</dbReference>
<evidence type="ECO:0000259" key="2">
    <source>
        <dbReference type="Pfam" id="PF17479"/>
    </source>
</evidence>
<dbReference type="Gene3D" id="3.50.90.10">
    <property type="entry name" value="YerB-like"/>
    <property type="match status" value="1"/>
</dbReference>
<evidence type="ECO:0000259" key="1">
    <source>
        <dbReference type="Pfam" id="PF11258"/>
    </source>
</evidence>
<reference evidence="3" key="1">
    <citation type="journal article" date="2014" name="Front. Microbiol.">
        <title>High frequency of phylogenetically diverse reductive dehalogenase-homologous genes in deep subseafloor sedimentary metagenomes.</title>
        <authorList>
            <person name="Kawai M."/>
            <person name="Futagami T."/>
            <person name="Toyoda A."/>
            <person name="Takaki Y."/>
            <person name="Nishi S."/>
            <person name="Hori S."/>
            <person name="Arai W."/>
            <person name="Tsubouchi T."/>
            <person name="Morono Y."/>
            <person name="Uchiyama I."/>
            <person name="Ito T."/>
            <person name="Fujiyama A."/>
            <person name="Inagaki F."/>
            <person name="Takami H."/>
        </authorList>
    </citation>
    <scope>NUCLEOTIDE SEQUENCE</scope>
    <source>
        <strain evidence="3">Expedition CK06-06</strain>
    </source>
</reference>
<dbReference type="InterPro" id="IPR021416">
    <property type="entry name" value="DUF3048_N"/>
</dbReference>
<protein>
    <recommendedName>
        <fullName evidence="4">DUF3048 domain-containing protein</fullName>
    </recommendedName>
</protein>
<dbReference type="Pfam" id="PF11258">
    <property type="entry name" value="DUF3048"/>
    <property type="match status" value="1"/>
</dbReference>
<dbReference type="Pfam" id="PF17479">
    <property type="entry name" value="DUF3048_C"/>
    <property type="match status" value="1"/>
</dbReference>
<gene>
    <name evidence="3" type="ORF">S01H1_12308</name>
</gene>
<feature type="domain" description="DUF3048" evidence="1">
    <location>
        <begin position="78"/>
        <end position="227"/>
    </location>
</feature>
<evidence type="ECO:0008006" key="4">
    <source>
        <dbReference type="Google" id="ProtNLM"/>
    </source>
</evidence>
<sequence length="386" mass="44219">MKRKKLVFSFIGGIILYLVSTGVSYAAFRFLIGPSISGLISPIPIEEVRSRVNLDAPKTEECPLNGQLFTKDEEKIWEEWRPLTVMIENHEESRPQSGLSRADVVYEAVAEGGITRFLAVFYCGAAAEELIIGPVRSARTYFLDFASEYGDYPLYAHVGGANLPGPANALGQISDYGWLFKGNDMNQFSLGFPTFWRDYERLGRPVATEHTMYSTTDKLYEIAHKRGLDAKDDEGDKWDEDWQSWKFKDDAGDKGEINNIEFNFWSGYQQYEVNWQYDSANNHYLRFNGGQSQKDLNNDEQLKAKVVIVQFMREKGPIDELKHLLYTTTGTGKALIFQDGEVIKGTWEKEERENRTIFKDSKDKEIKFNRGPVWIEIVPIGKEVNY</sequence>
<accession>X0RFK0</accession>
<evidence type="ECO:0000313" key="3">
    <source>
        <dbReference type="EMBL" id="GAF67689.1"/>
    </source>
</evidence>
<dbReference type="AlphaFoldDB" id="X0RFK0"/>
<feature type="domain" description="DUF3048" evidence="2">
    <location>
        <begin position="269"/>
        <end position="375"/>
    </location>
</feature>
<name>X0RFK0_9ZZZZ</name>
<dbReference type="InterPro" id="IPR023158">
    <property type="entry name" value="YerB-like_sf"/>
</dbReference>
<proteinExistence type="predicted"/>
<organism evidence="3">
    <name type="scientific">marine sediment metagenome</name>
    <dbReference type="NCBI Taxonomy" id="412755"/>
    <lineage>
        <taxon>unclassified sequences</taxon>
        <taxon>metagenomes</taxon>
        <taxon>ecological metagenomes</taxon>
    </lineage>
</organism>
<comment type="caution">
    <text evidence="3">The sequence shown here is derived from an EMBL/GenBank/DDBJ whole genome shotgun (WGS) entry which is preliminary data.</text>
</comment>
<dbReference type="EMBL" id="BARS01006307">
    <property type="protein sequence ID" value="GAF67689.1"/>
    <property type="molecule type" value="Genomic_DNA"/>
</dbReference>
<dbReference type="InterPro" id="IPR035328">
    <property type="entry name" value="DUF3048_C"/>
</dbReference>